<evidence type="ECO:0000256" key="5">
    <source>
        <dbReference type="SAM" id="Phobius"/>
    </source>
</evidence>
<dbReference type="NCBIfam" id="TIGR00367">
    <property type="entry name" value="calcium/sodium antiporter"/>
    <property type="match status" value="1"/>
</dbReference>
<feature type="transmembrane region" description="Helical" evidence="5">
    <location>
        <begin position="102"/>
        <end position="120"/>
    </location>
</feature>
<feature type="transmembrane region" description="Helical" evidence="5">
    <location>
        <begin position="237"/>
        <end position="257"/>
    </location>
</feature>
<feature type="transmembrane region" description="Helical" evidence="5">
    <location>
        <begin position="269"/>
        <end position="285"/>
    </location>
</feature>
<evidence type="ECO:0000259" key="6">
    <source>
        <dbReference type="Pfam" id="PF01699"/>
    </source>
</evidence>
<evidence type="ECO:0000256" key="3">
    <source>
        <dbReference type="ARBA" id="ARBA00022989"/>
    </source>
</evidence>
<evidence type="ECO:0000256" key="2">
    <source>
        <dbReference type="ARBA" id="ARBA00022692"/>
    </source>
</evidence>
<dbReference type="RefSeq" id="WP_207069731.1">
    <property type="nucleotide sequence ID" value="NZ_JAFLND010000001.1"/>
</dbReference>
<feature type="domain" description="Sodium/calcium exchanger membrane region" evidence="6">
    <location>
        <begin position="168"/>
        <end position="311"/>
    </location>
</feature>
<organism evidence="7 8">
    <name type="scientific">[Muricauda] lutisoli</name>
    <dbReference type="NCBI Taxonomy" id="2816035"/>
    <lineage>
        <taxon>Bacteria</taxon>
        <taxon>Pseudomonadati</taxon>
        <taxon>Bacteroidota</taxon>
        <taxon>Flavobacteriia</taxon>
        <taxon>Flavobacteriales</taxon>
        <taxon>Flavobacteriaceae</taxon>
        <taxon>Allomuricauda</taxon>
    </lineage>
</organism>
<dbReference type="Proteomes" id="UP000664163">
    <property type="component" value="Unassembled WGS sequence"/>
</dbReference>
<feature type="transmembrane region" description="Helical" evidence="5">
    <location>
        <begin position="6"/>
        <end position="30"/>
    </location>
</feature>
<dbReference type="Gene3D" id="1.20.1420.30">
    <property type="entry name" value="NCX, central ion-binding region"/>
    <property type="match status" value="1"/>
</dbReference>
<comment type="caution">
    <text evidence="7">The sequence shown here is derived from an EMBL/GenBank/DDBJ whole genome shotgun (WGS) entry which is preliminary data.</text>
</comment>
<comment type="subcellular location">
    <subcellularLocation>
        <location evidence="1">Membrane</location>
        <topology evidence="1">Multi-pass membrane protein</topology>
    </subcellularLocation>
</comment>
<evidence type="ECO:0000313" key="8">
    <source>
        <dbReference type="Proteomes" id="UP000664163"/>
    </source>
</evidence>
<feature type="transmembrane region" description="Helical" evidence="5">
    <location>
        <begin position="202"/>
        <end position="225"/>
    </location>
</feature>
<gene>
    <name evidence="7" type="ORF">J0X13_01575</name>
</gene>
<evidence type="ECO:0000256" key="1">
    <source>
        <dbReference type="ARBA" id="ARBA00004141"/>
    </source>
</evidence>
<name>A0ABS3ESU1_9FLAO</name>
<keyword evidence="8" id="KW-1185">Reference proteome</keyword>
<dbReference type="InterPro" id="IPR004481">
    <property type="entry name" value="K/Na/Ca-exchanger"/>
</dbReference>
<feature type="domain" description="Sodium/calcium exchanger membrane region" evidence="6">
    <location>
        <begin position="4"/>
        <end position="144"/>
    </location>
</feature>
<reference evidence="7 8" key="1">
    <citation type="submission" date="2021-03" db="EMBL/GenBank/DDBJ databases">
        <title>Muricauda sp. CAU 1631 isolated from Incheon.</title>
        <authorList>
            <person name="Kim W."/>
        </authorList>
    </citation>
    <scope>NUCLEOTIDE SEQUENCE [LARGE SCALE GENOMIC DNA]</scope>
    <source>
        <strain evidence="7 8">CAU 1631</strain>
    </source>
</reference>
<keyword evidence="2 5" id="KW-0812">Transmembrane</keyword>
<dbReference type="EMBL" id="JAFLND010000001">
    <property type="protein sequence ID" value="MBO0329215.1"/>
    <property type="molecule type" value="Genomic_DNA"/>
</dbReference>
<feature type="transmembrane region" description="Helical" evidence="5">
    <location>
        <begin position="126"/>
        <end position="144"/>
    </location>
</feature>
<dbReference type="PANTHER" id="PTHR10846:SF8">
    <property type="entry name" value="INNER MEMBRANE PROTEIN YRBG"/>
    <property type="match status" value="1"/>
</dbReference>
<feature type="transmembrane region" description="Helical" evidence="5">
    <location>
        <begin position="164"/>
        <end position="182"/>
    </location>
</feature>
<keyword evidence="4 5" id="KW-0472">Membrane</keyword>
<proteinExistence type="predicted"/>
<evidence type="ECO:0000256" key="4">
    <source>
        <dbReference type="ARBA" id="ARBA00023136"/>
    </source>
</evidence>
<keyword evidence="3 5" id="KW-1133">Transmembrane helix</keyword>
<feature type="transmembrane region" description="Helical" evidence="5">
    <location>
        <begin position="292"/>
        <end position="311"/>
    </location>
</feature>
<evidence type="ECO:0000313" key="7">
    <source>
        <dbReference type="EMBL" id="MBO0329215.1"/>
    </source>
</evidence>
<dbReference type="PANTHER" id="PTHR10846">
    <property type="entry name" value="SODIUM/POTASSIUM/CALCIUM EXCHANGER"/>
    <property type="match status" value="1"/>
</dbReference>
<dbReference type="InterPro" id="IPR044880">
    <property type="entry name" value="NCX_ion-bd_dom_sf"/>
</dbReference>
<dbReference type="Pfam" id="PF01699">
    <property type="entry name" value="Na_Ca_ex"/>
    <property type="match status" value="2"/>
</dbReference>
<accession>A0ABS3ESU1</accession>
<feature type="transmembrane region" description="Helical" evidence="5">
    <location>
        <begin position="37"/>
        <end position="57"/>
    </location>
</feature>
<sequence length="312" mass="33492">MGNLLFIVLGLVLLIAGGNWLLKSAVALSLRLFIPKIVIGMTIVSFATSAPELIVSIKAALDGFPDLSLGNVVGSNIANLGLVLAITVIMGSIDVRKSFYTTDWPVMIVASLLFCGFIYFDGVLEQYEGIILVSLLFIFLVYLLRFQKTAVVDEMPEDDVPLPLYKIVLFLGIGGTALWGGSELLIDGAVGMASSFGVSDRVIGITIVSVGTSIPELAASVVAIIKQEKAISLGNLIGSNIFNLLAVLGITSIITPITVMDEGLLSSDIFWMLGISFLIFPLVFFPKGLRLGWRDGLVLLAFYGTFIYMTIK</sequence>
<dbReference type="InterPro" id="IPR004837">
    <property type="entry name" value="NaCa_Exmemb"/>
</dbReference>
<feature type="transmembrane region" description="Helical" evidence="5">
    <location>
        <begin position="77"/>
        <end position="95"/>
    </location>
</feature>
<protein>
    <submittedName>
        <fullName evidence="7">Calcium/sodium antiporter</fullName>
    </submittedName>
</protein>